<sequence>MKGYFSFFVHYLVKNFDTVKALTHPHILPARTLISLSSVLFAAAFILSLVALIVFFRHLNHHHNTSNSDDKASLSYSLRLFPTNIPPSDASQKAPAQQPPGYVSTNRSSEFLYLGALVKYTVDPEQVILSSNGGSKLGDPSSPYQKLGSPKLNPLPPMPEVQTLQSVEQFLQYEQMGSFENDVKEKNTYQTRNIEKNSWKNQEIHVNDPSKFK</sequence>
<dbReference type="EMBL" id="JABEZV010000002">
    <property type="protein sequence ID" value="MBA0705825.1"/>
    <property type="molecule type" value="Genomic_DNA"/>
</dbReference>
<gene>
    <name evidence="2" type="ORF">Golax_017983</name>
</gene>
<comment type="caution">
    <text evidence="2">The sequence shown here is derived from an EMBL/GenBank/DDBJ whole genome shotgun (WGS) entry which is preliminary data.</text>
</comment>
<dbReference type="Proteomes" id="UP000593574">
    <property type="component" value="Unassembled WGS sequence"/>
</dbReference>
<evidence type="ECO:0000313" key="3">
    <source>
        <dbReference type="Proteomes" id="UP000593574"/>
    </source>
</evidence>
<protein>
    <submittedName>
        <fullName evidence="2">Uncharacterized protein</fullName>
    </submittedName>
</protein>
<keyword evidence="1" id="KW-0812">Transmembrane</keyword>
<evidence type="ECO:0000313" key="2">
    <source>
        <dbReference type="EMBL" id="MBA0705825.1"/>
    </source>
</evidence>
<feature type="transmembrane region" description="Helical" evidence="1">
    <location>
        <begin position="33"/>
        <end position="56"/>
    </location>
</feature>
<keyword evidence="1" id="KW-0472">Membrane</keyword>
<keyword evidence="3" id="KW-1185">Reference proteome</keyword>
<proteinExistence type="predicted"/>
<accession>A0A7J8Z241</accession>
<dbReference type="AlphaFoldDB" id="A0A7J8Z241"/>
<reference evidence="2 3" key="1">
    <citation type="journal article" date="2019" name="Genome Biol. Evol.">
        <title>Insights into the evolution of the New World diploid cottons (Gossypium, subgenus Houzingenia) based on genome sequencing.</title>
        <authorList>
            <person name="Grover C.E."/>
            <person name="Arick M.A. 2nd"/>
            <person name="Thrash A."/>
            <person name="Conover J.L."/>
            <person name="Sanders W.S."/>
            <person name="Peterson D.G."/>
            <person name="Frelichowski J.E."/>
            <person name="Scheffler J.A."/>
            <person name="Scheffler B.E."/>
            <person name="Wendel J.F."/>
        </authorList>
    </citation>
    <scope>NUCLEOTIDE SEQUENCE [LARGE SCALE GENOMIC DNA]</scope>
    <source>
        <strain evidence="2">4</strain>
        <tissue evidence="2">Leaf</tissue>
    </source>
</reference>
<evidence type="ECO:0000256" key="1">
    <source>
        <dbReference type="SAM" id="Phobius"/>
    </source>
</evidence>
<keyword evidence="1" id="KW-1133">Transmembrane helix</keyword>
<name>A0A7J8Z241_9ROSI</name>
<organism evidence="2 3">
    <name type="scientific">Gossypium laxum</name>
    <dbReference type="NCBI Taxonomy" id="34288"/>
    <lineage>
        <taxon>Eukaryota</taxon>
        <taxon>Viridiplantae</taxon>
        <taxon>Streptophyta</taxon>
        <taxon>Embryophyta</taxon>
        <taxon>Tracheophyta</taxon>
        <taxon>Spermatophyta</taxon>
        <taxon>Magnoliopsida</taxon>
        <taxon>eudicotyledons</taxon>
        <taxon>Gunneridae</taxon>
        <taxon>Pentapetalae</taxon>
        <taxon>rosids</taxon>
        <taxon>malvids</taxon>
        <taxon>Malvales</taxon>
        <taxon>Malvaceae</taxon>
        <taxon>Malvoideae</taxon>
        <taxon>Gossypium</taxon>
    </lineage>
</organism>